<keyword evidence="7" id="KW-0653">Protein transport</keyword>
<evidence type="ECO:0000256" key="9">
    <source>
        <dbReference type="ARBA" id="ARBA00023034"/>
    </source>
</evidence>
<keyword evidence="11 15" id="KW-0472">Membrane</keyword>
<feature type="coiled-coil region" evidence="14">
    <location>
        <begin position="126"/>
        <end position="153"/>
    </location>
</feature>
<evidence type="ECO:0000313" key="19">
    <source>
        <dbReference type="Proteomes" id="UP000094236"/>
    </source>
</evidence>
<accession>A0A1E4TRM5</accession>
<evidence type="ECO:0000256" key="7">
    <source>
        <dbReference type="ARBA" id="ARBA00022927"/>
    </source>
</evidence>
<evidence type="ECO:0000256" key="13">
    <source>
        <dbReference type="PROSITE-ProRule" id="PRU00290"/>
    </source>
</evidence>
<keyword evidence="19" id="KW-1185">Reference proteome</keyword>
<evidence type="ECO:0000256" key="1">
    <source>
        <dbReference type="ARBA" id="ARBA00004163"/>
    </source>
</evidence>
<evidence type="ECO:0000256" key="11">
    <source>
        <dbReference type="ARBA" id="ARBA00023136"/>
    </source>
</evidence>
<dbReference type="GO" id="GO:0005484">
    <property type="term" value="F:SNAP receptor activity"/>
    <property type="evidence" value="ECO:0007669"/>
    <property type="project" value="EnsemblFungi"/>
</dbReference>
<feature type="domain" description="Longin" evidence="16">
    <location>
        <begin position="6"/>
        <end position="117"/>
    </location>
</feature>
<keyword evidence="8 15" id="KW-1133">Transmembrane helix</keyword>
<dbReference type="GO" id="GO:0005789">
    <property type="term" value="C:endoplasmic reticulum membrane"/>
    <property type="evidence" value="ECO:0007669"/>
    <property type="project" value="UniProtKB-SubCell"/>
</dbReference>
<dbReference type="Pfam" id="PF00957">
    <property type="entry name" value="Synaptobrevin"/>
    <property type="match status" value="1"/>
</dbReference>
<dbReference type="InterPro" id="IPR011012">
    <property type="entry name" value="Longin-like_dom_sf"/>
</dbReference>
<evidence type="ECO:0000256" key="4">
    <source>
        <dbReference type="ARBA" id="ARBA00022448"/>
    </source>
</evidence>
<evidence type="ECO:0000256" key="15">
    <source>
        <dbReference type="SAM" id="Phobius"/>
    </source>
</evidence>
<dbReference type="AlphaFoldDB" id="A0A1E4TRM5"/>
<evidence type="ECO:0000256" key="12">
    <source>
        <dbReference type="ARBA" id="ARBA00024249"/>
    </source>
</evidence>
<dbReference type="PANTHER" id="PTHR45837">
    <property type="entry name" value="VESICLE-TRAFFICKING PROTEIN SEC22B"/>
    <property type="match status" value="1"/>
</dbReference>
<dbReference type="Gene3D" id="3.30.450.50">
    <property type="entry name" value="Longin domain"/>
    <property type="match status" value="1"/>
</dbReference>
<dbReference type="Pfam" id="PF13774">
    <property type="entry name" value="Longin"/>
    <property type="match status" value="1"/>
</dbReference>
<evidence type="ECO:0000256" key="2">
    <source>
        <dbReference type="ARBA" id="ARBA00004409"/>
    </source>
</evidence>
<keyword evidence="6" id="KW-0256">Endoplasmic reticulum</keyword>
<dbReference type="SMART" id="SM01270">
    <property type="entry name" value="Longin"/>
    <property type="match status" value="1"/>
</dbReference>
<dbReference type="CDD" id="cd14824">
    <property type="entry name" value="Longin"/>
    <property type="match status" value="1"/>
</dbReference>
<organism evidence="18 19">
    <name type="scientific">Pachysolen tannophilus NRRL Y-2460</name>
    <dbReference type="NCBI Taxonomy" id="669874"/>
    <lineage>
        <taxon>Eukaryota</taxon>
        <taxon>Fungi</taxon>
        <taxon>Dikarya</taxon>
        <taxon>Ascomycota</taxon>
        <taxon>Saccharomycotina</taxon>
        <taxon>Pichiomycetes</taxon>
        <taxon>Pachysolenaceae</taxon>
        <taxon>Pachysolen</taxon>
    </lineage>
</organism>
<evidence type="ECO:0000259" key="16">
    <source>
        <dbReference type="PROSITE" id="PS50859"/>
    </source>
</evidence>
<evidence type="ECO:0000256" key="10">
    <source>
        <dbReference type="ARBA" id="ARBA00023054"/>
    </source>
</evidence>
<comment type="similarity">
    <text evidence="3">Belongs to the synaptobrevin family.</text>
</comment>
<reference evidence="19" key="1">
    <citation type="submission" date="2016-05" db="EMBL/GenBank/DDBJ databases">
        <title>Comparative genomics of biotechnologically important yeasts.</title>
        <authorList>
            <consortium name="DOE Joint Genome Institute"/>
            <person name="Riley R."/>
            <person name="Haridas S."/>
            <person name="Wolfe K.H."/>
            <person name="Lopes M.R."/>
            <person name="Hittinger C.T."/>
            <person name="Goker M."/>
            <person name="Salamov A."/>
            <person name="Wisecaver J."/>
            <person name="Long T.M."/>
            <person name="Aerts A.L."/>
            <person name="Barry K."/>
            <person name="Choi C."/>
            <person name="Clum A."/>
            <person name="Coughlan A.Y."/>
            <person name="Deshpande S."/>
            <person name="Douglass A.P."/>
            <person name="Hanson S.J."/>
            <person name="Klenk H.-P."/>
            <person name="Labutti K."/>
            <person name="Lapidus A."/>
            <person name="Lindquist E."/>
            <person name="Lipzen A."/>
            <person name="Meier-Kolthoff J.P."/>
            <person name="Ohm R.A."/>
            <person name="Otillar R.P."/>
            <person name="Pangilinan J."/>
            <person name="Peng Y."/>
            <person name="Rokas A."/>
            <person name="Rosa C.A."/>
            <person name="Scheuner C."/>
            <person name="Sibirny A.A."/>
            <person name="Slot J.C."/>
            <person name="Stielow J.B."/>
            <person name="Sun H."/>
            <person name="Kurtzman C.P."/>
            <person name="Blackwell M."/>
            <person name="Grigoriev I.V."/>
            <person name="Jeffries T.W."/>
        </authorList>
    </citation>
    <scope>NUCLEOTIDE SEQUENCE [LARGE SCALE GENOMIC DNA]</scope>
    <source>
        <strain evidence="19">NRRL Y-2460</strain>
    </source>
</reference>
<dbReference type="PROSITE" id="PS50892">
    <property type="entry name" value="V_SNARE"/>
    <property type="match status" value="1"/>
</dbReference>
<evidence type="ECO:0000256" key="6">
    <source>
        <dbReference type="ARBA" id="ARBA00022824"/>
    </source>
</evidence>
<feature type="domain" description="V-SNARE coiled-coil homology" evidence="17">
    <location>
        <begin position="132"/>
        <end position="192"/>
    </location>
</feature>
<proteinExistence type="inferred from homology"/>
<dbReference type="GO" id="GO:0012507">
    <property type="term" value="C:ER to Golgi transport vesicle membrane"/>
    <property type="evidence" value="ECO:0007669"/>
    <property type="project" value="EnsemblFungi"/>
</dbReference>
<keyword evidence="5 15" id="KW-0812">Transmembrane</keyword>
<dbReference type="PROSITE" id="PS50859">
    <property type="entry name" value="LONGIN"/>
    <property type="match status" value="1"/>
</dbReference>
<protein>
    <recommendedName>
        <fullName evidence="12">Protein transport protein SEC22</fullName>
    </recommendedName>
</protein>
<dbReference type="Gene3D" id="1.20.5.110">
    <property type="match status" value="1"/>
</dbReference>
<evidence type="ECO:0000256" key="3">
    <source>
        <dbReference type="ARBA" id="ARBA00008025"/>
    </source>
</evidence>
<dbReference type="Proteomes" id="UP000094236">
    <property type="component" value="Unassembled WGS sequence"/>
</dbReference>
<dbReference type="GO" id="GO:0031201">
    <property type="term" value="C:SNARE complex"/>
    <property type="evidence" value="ECO:0007669"/>
    <property type="project" value="EnsemblFungi"/>
</dbReference>
<evidence type="ECO:0000313" key="18">
    <source>
        <dbReference type="EMBL" id="ODV94411.1"/>
    </source>
</evidence>
<evidence type="ECO:0000256" key="14">
    <source>
        <dbReference type="SAM" id="Coils"/>
    </source>
</evidence>
<dbReference type="CDD" id="cd15866">
    <property type="entry name" value="R-SNARE_SEC22"/>
    <property type="match status" value="1"/>
</dbReference>
<keyword evidence="9" id="KW-0333">Golgi apparatus</keyword>
<dbReference type="GO" id="GO:0048280">
    <property type="term" value="P:vesicle fusion with Golgi apparatus"/>
    <property type="evidence" value="ECO:0007669"/>
    <property type="project" value="EnsemblFungi"/>
</dbReference>
<dbReference type="GO" id="GO:0006890">
    <property type="term" value="P:retrograde vesicle-mediated transport, Golgi to endoplasmic reticulum"/>
    <property type="evidence" value="ECO:0007669"/>
    <property type="project" value="EnsemblFungi"/>
</dbReference>
<dbReference type="GO" id="GO:0006886">
    <property type="term" value="P:intracellular protein transport"/>
    <property type="evidence" value="ECO:0007669"/>
    <property type="project" value="EnsemblFungi"/>
</dbReference>
<keyword evidence="10 13" id="KW-0175">Coiled coil</keyword>
<gene>
    <name evidence="18" type="ORF">PACTADRAFT_18113</name>
</gene>
<dbReference type="InterPro" id="IPR042855">
    <property type="entry name" value="V_SNARE_CC"/>
</dbReference>
<keyword evidence="4" id="KW-0813">Transport</keyword>
<evidence type="ECO:0000259" key="17">
    <source>
        <dbReference type="PROSITE" id="PS50892"/>
    </source>
</evidence>
<dbReference type="GO" id="GO:0000139">
    <property type="term" value="C:Golgi membrane"/>
    <property type="evidence" value="ECO:0007669"/>
    <property type="project" value="UniProtKB-SubCell"/>
</dbReference>
<dbReference type="OrthoDB" id="1719357at2759"/>
<dbReference type="InterPro" id="IPR044565">
    <property type="entry name" value="Sec22"/>
</dbReference>
<feature type="transmembrane region" description="Helical" evidence="15">
    <location>
        <begin position="194"/>
        <end position="213"/>
    </location>
</feature>
<dbReference type="EMBL" id="KV454016">
    <property type="protein sequence ID" value="ODV94411.1"/>
    <property type="molecule type" value="Genomic_DNA"/>
</dbReference>
<evidence type="ECO:0000256" key="8">
    <source>
        <dbReference type="ARBA" id="ARBA00022989"/>
    </source>
</evidence>
<dbReference type="SUPFAM" id="SSF64356">
    <property type="entry name" value="SNARE-like"/>
    <property type="match status" value="1"/>
</dbReference>
<name>A0A1E4TRM5_PACTA</name>
<dbReference type="InterPro" id="IPR010908">
    <property type="entry name" value="Longin_dom"/>
</dbReference>
<dbReference type="SUPFAM" id="SSF58038">
    <property type="entry name" value="SNARE fusion complex"/>
    <property type="match status" value="1"/>
</dbReference>
<evidence type="ECO:0000256" key="5">
    <source>
        <dbReference type="ARBA" id="ARBA00022692"/>
    </source>
</evidence>
<dbReference type="GO" id="GO:0006888">
    <property type="term" value="P:endoplasmic reticulum to Golgi vesicle-mediated transport"/>
    <property type="evidence" value="ECO:0007669"/>
    <property type="project" value="EnsemblFungi"/>
</dbReference>
<sequence>MVTSTIIFRTDGLPLSGSVDDDNSPELLEQKKKIKVIVTKISSNAEPKVSIDSGAYTINYLILNSIIYFCICDKNYPKKLAFSYLSEISTEFNNSHGADAMGSNVRPYQFLSFDSFMSKTKKIYQDSRAQSNLDKLNSELEDVKKVMNKNIEDLLYRGDSLDSMSDLSFKLRDETKKYRKAAQRINFEALLRQYAPVAFVSLMFVFLIWYIFLRRG</sequence>
<comment type="subcellular location">
    <subcellularLocation>
        <location evidence="1">Endoplasmic reticulum membrane</location>
        <topology evidence="1">Single-pass type IV membrane protein</topology>
    </subcellularLocation>
    <subcellularLocation>
        <location evidence="2">Golgi apparatus membrane</location>
        <topology evidence="2">Single-pass type IV membrane protein</topology>
    </subcellularLocation>
</comment>
<dbReference type="STRING" id="669874.A0A1E4TRM5"/>